<dbReference type="PROSITE" id="PS50011">
    <property type="entry name" value="PROTEIN_KINASE_DOM"/>
    <property type="match status" value="1"/>
</dbReference>
<name>A0A9W9J6C2_9EURO</name>
<dbReference type="Gene3D" id="1.10.510.10">
    <property type="entry name" value="Transferase(Phosphotransferase) domain 1"/>
    <property type="match status" value="1"/>
</dbReference>
<sequence length="266" mass="30704">MEILAESTIYQTVDGKDKFFRKSYFVRQDGITYYSSWKDQSSKPTDISQFEKLTIIKTHDRGPKIQETWAVVSQEEYYLKAPVINEFINPDLEHTIQCELEIWEILRRNPHPNIATYYGCREENGRATGLCFKRYKETLFNKANPRFLEKKEFQASGRESVDDSLKGNIHGVLEGIKHLHSLGIVHNNIKPASIMLDEHGVPVIINFGSCLKIGDKLWPSGGGRTVGWYDPGNEIALEKNDLDAFEELKTWLFGSDAYLFEEKFRE</sequence>
<dbReference type="GO" id="GO:0004672">
    <property type="term" value="F:protein kinase activity"/>
    <property type="evidence" value="ECO:0007669"/>
    <property type="project" value="InterPro"/>
</dbReference>
<proteinExistence type="predicted"/>
<feature type="domain" description="Protein kinase" evidence="1">
    <location>
        <begin position="50"/>
        <end position="266"/>
    </location>
</feature>
<dbReference type="Pfam" id="PF00069">
    <property type="entry name" value="Pkinase"/>
    <property type="match status" value="1"/>
</dbReference>
<dbReference type="AlphaFoldDB" id="A0A9W9J6C2"/>
<gene>
    <name evidence="2" type="ORF">N7472_009055</name>
</gene>
<evidence type="ECO:0000313" key="2">
    <source>
        <dbReference type="EMBL" id="KAJ5190041.1"/>
    </source>
</evidence>
<dbReference type="InterPro" id="IPR000719">
    <property type="entry name" value="Prot_kinase_dom"/>
</dbReference>
<reference evidence="2" key="1">
    <citation type="submission" date="2022-11" db="EMBL/GenBank/DDBJ databases">
        <authorList>
            <person name="Petersen C."/>
        </authorList>
    </citation>
    <scope>NUCLEOTIDE SEQUENCE</scope>
    <source>
        <strain evidence="2">IBT 16849</strain>
    </source>
</reference>
<dbReference type="GO" id="GO:0005524">
    <property type="term" value="F:ATP binding"/>
    <property type="evidence" value="ECO:0007669"/>
    <property type="project" value="InterPro"/>
</dbReference>
<comment type="caution">
    <text evidence="2">The sequence shown here is derived from an EMBL/GenBank/DDBJ whole genome shotgun (WGS) entry which is preliminary data.</text>
</comment>
<protein>
    <recommendedName>
        <fullName evidence="1">Protein kinase domain-containing protein</fullName>
    </recommendedName>
</protein>
<dbReference type="Proteomes" id="UP001150879">
    <property type="component" value="Unassembled WGS sequence"/>
</dbReference>
<reference evidence="2" key="2">
    <citation type="journal article" date="2023" name="IMA Fungus">
        <title>Comparative genomic study of the Penicillium genus elucidates a diverse pangenome and 15 lateral gene transfer events.</title>
        <authorList>
            <person name="Petersen C."/>
            <person name="Sorensen T."/>
            <person name="Nielsen M.R."/>
            <person name="Sondergaard T.E."/>
            <person name="Sorensen J.L."/>
            <person name="Fitzpatrick D.A."/>
            <person name="Frisvad J.C."/>
            <person name="Nielsen K.L."/>
        </authorList>
    </citation>
    <scope>NUCLEOTIDE SEQUENCE</scope>
    <source>
        <strain evidence="2">IBT 16849</strain>
    </source>
</reference>
<keyword evidence="3" id="KW-1185">Reference proteome</keyword>
<dbReference type="SUPFAM" id="SSF56112">
    <property type="entry name" value="Protein kinase-like (PK-like)"/>
    <property type="match status" value="1"/>
</dbReference>
<evidence type="ECO:0000259" key="1">
    <source>
        <dbReference type="PROSITE" id="PS50011"/>
    </source>
</evidence>
<evidence type="ECO:0000313" key="3">
    <source>
        <dbReference type="Proteomes" id="UP001150879"/>
    </source>
</evidence>
<organism evidence="2 3">
    <name type="scientific">Penicillium cf. griseofulvum</name>
    <dbReference type="NCBI Taxonomy" id="2972120"/>
    <lineage>
        <taxon>Eukaryota</taxon>
        <taxon>Fungi</taxon>
        <taxon>Dikarya</taxon>
        <taxon>Ascomycota</taxon>
        <taxon>Pezizomycotina</taxon>
        <taxon>Eurotiomycetes</taxon>
        <taxon>Eurotiomycetidae</taxon>
        <taxon>Eurotiales</taxon>
        <taxon>Aspergillaceae</taxon>
        <taxon>Penicillium</taxon>
    </lineage>
</organism>
<dbReference type="EMBL" id="JAPQKP010000005">
    <property type="protein sequence ID" value="KAJ5190041.1"/>
    <property type="molecule type" value="Genomic_DNA"/>
</dbReference>
<accession>A0A9W9J6C2</accession>
<dbReference type="InterPro" id="IPR011009">
    <property type="entry name" value="Kinase-like_dom_sf"/>
</dbReference>